<dbReference type="Gene3D" id="2.60.120.260">
    <property type="entry name" value="Galactose-binding domain-like"/>
    <property type="match status" value="1"/>
</dbReference>
<name>A0A381FD25_9FLAO</name>
<reference evidence="5 7" key="1">
    <citation type="submission" date="2017-01" db="EMBL/GenBank/DDBJ databases">
        <authorList>
            <person name="Varghese N."/>
            <person name="Submissions S."/>
        </authorList>
    </citation>
    <scope>NUCLEOTIDE SEQUENCE [LARGE SCALE GENOMIC DNA]</scope>
    <source>
        <strain evidence="5 7">ATCC 27950</strain>
    </source>
</reference>
<proteinExistence type="predicted"/>
<evidence type="ECO:0000256" key="1">
    <source>
        <dbReference type="ARBA" id="ARBA00022729"/>
    </source>
</evidence>
<feature type="chain" id="PRO_5016706748" evidence="2">
    <location>
        <begin position="24"/>
        <end position="548"/>
    </location>
</feature>
<dbReference type="AlphaFoldDB" id="A0A381FD25"/>
<feature type="domain" description="Secretion system C-terminal sorting" evidence="3">
    <location>
        <begin position="480"/>
        <end position="541"/>
    </location>
</feature>
<dbReference type="Proteomes" id="UP000185725">
    <property type="component" value="Unassembled WGS sequence"/>
</dbReference>
<dbReference type="Proteomes" id="UP000255231">
    <property type="component" value="Unassembled WGS sequence"/>
</dbReference>
<dbReference type="GeneID" id="303673953"/>
<evidence type="ECO:0000259" key="3">
    <source>
        <dbReference type="Pfam" id="PF18962"/>
    </source>
</evidence>
<keyword evidence="7" id="KW-1185">Reference proteome</keyword>
<keyword evidence="1 2" id="KW-0732">Signal</keyword>
<dbReference type="EMBL" id="FTMF01000003">
    <property type="protein sequence ID" value="SIQ24678.1"/>
    <property type="molecule type" value="Genomic_DNA"/>
</dbReference>
<sequence length="548" mass="58118">MRNFLLSCLLVFGIGISAQTTLLEDNFDTVTSGSTGSWTGTNIGTLSIYPYNAFFVQSGCPANLISVKTMQVTGVTSATVVSCSYQNVSATNTGFAALIYRMVDTTSYYNLKLSYKWKCGGETDQDYGQLVYSTDKINWIPVSTRLQGQTATQTITDLALPAGAENAIIYIGWLFYANTTTATQPGLSIDDVKITGVAPSCSGTPNAGTVSLSSYIGKSGTPITTSALALSAGGGITYQWQSSTDNGASWSDISSATTPSSSITPIGNFGSSILYRLKTTCTNSGQNAVSNTVTYKFDYCSVSANGADNKFPVTSVKIGSLEKVSGTTPGPTTPPQEYFLQDATNFTVTQSDNVTMDVKVFAGTNRMGLTFFIDWNNDGDFDDTNEAFNTTTPLTGTGTTADNFPLIPATFTVPSNAVVGDLRMRIKTNFFPTTNNTTQLAALSSPCSNVINGQSEDHILKVNAQTLAVSDINKTGNLSVYPNPFSSTLNISDIKGVKSISISDISGKEVKSLAPATEINLSSLTTGLYIVNLKMNDGSTKPFKVIKK</sequence>
<evidence type="ECO:0000313" key="6">
    <source>
        <dbReference type="EMBL" id="SUX44455.1"/>
    </source>
</evidence>
<dbReference type="OrthoDB" id="951108at2"/>
<dbReference type="Pfam" id="PF18962">
    <property type="entry name" value="Por_Secre_tail"/>
    <property type="match status" value="1"/>
</dbReference>
<dbReference type="InterPro" id="IPR045474">
    <property type="entry name" value="GEVED"/>
</dbReference>
<evidence type="ECO:0000313" key="5">
    <source>
        <dbReference type="EMBL" id="SIQ24678.1"/>
    </source>
</evidence>
<dbReference type="RefSeq" id="WP_076559325.1">
    <property type="nucleotide sequence ID" value="NZ_CAURFR010000104.1"/>
</dbReference>
<dbReference type="KEGG" id="cil:EG358_09615"/>
<dbReference type="NCBIfam" id="TIGR04183">
    <property type="entry name" value="Por_Secre_tail"/>
    <property type="match status" value="1"/>
</dbReference>
<accession>A0A381FD25</accession>
<feature type="domain" description="GEVED" evidence="4">
    <location>
        <begin position="369"/>
        <end position="460"/>
    </location>
</feature>
<dbReference type="Pfam" id="PF20009">
    <property type="entry name" value="GEVED"/>
    <property type="match status" value="1"/>
</dbReference>
<organism evidence="6 8">
    <name type="scientific">Chryseobacterium indoltheticum</name>
    <dbReference type="NCBI Taxonomy" id="254"/>
    <lineage>
        <taxon>Bacteria</taxon>
        <taxon>Pseudomonadati</taxon>
        <taxon>Bacteroidota</taxon>
        <taxon>Flavobacteriia</taxon>
        <taxon>Flavobacteriales</taxon>
        <taxon>Weeksellaceae</taxon>
        <taxon>Chryseobacterium group</taxon>
        <taxon>Chryseobacterium</taxon>
    </lineage>
</organism>
<protein>
    <submittedName>
        <fullName evidence="5 6">Por secretion system C-terminal sorting domain</fullName>
    </submittedName>
</protein>
<evidence type="ECO:0000313" key="8">
    <source>
        <dbReference type="Proteomes" id="UP000255231"/>
    </source>
</evidence>
<gene>
    <name evidence="6" type="ORF">NCTC13560_02544</name>
    <name evidence="5" type="ORF">SAMN05421682_103294</name>
</gene>
<feature type="signal peptide" evidence="2">
    <location>
        <begin position="1"/>
        <end position="23"/>
    </location>
</feature>
<evidence type="ECO:0000313" key="7">
    <source>
        <dbReference type="Proteomes" id="UP000185725"/>
    </source>
</evidence>
<evidence type="ECO:0000256" key="2">
    <source>
        <dbReference type="SAM" id="SignalP"/>
    </source>
</evidence>
<evidence type="ECO:0000259" key="4">
    <source>
        <dbReference type="Pfam" id="PF20009"/>
    </source>
</evidence>
<reference evidence="6 8" key="2">
    <citation type="submission" date="2018-06" db="EMBL/GenBank/DDBJ databases">
        <authorList>
            <consortium name="Pathogen Informatics"/>
            <person name="Doyle S."/>
        </authorList>
    </citation>
    <scope>NUCLEOTIDE SEQUENCE [LARGE SCALE GENOMIC DNA]</scope>
    <source>
        <strain evidence="6 8">NCTC13560</strain>
    </source>
</reference>
<dbReference type="InterPro" id="IPR026444">
    <property type="entry name" value="Secre_tail"/>
</dbReference>
<dbReference type="EMBL" id="UFVS01000001">
    <property type="protein sequence ID" value="SUX44455.1"/>
    <property type="molecule type" value="Genomic_DNA"/>
</dbReference>